<dbReference type="AlphaFoldDB" id="A0AAN7P470"/>
<evidence type="ECO:0000313" key="1">
    <source>
        <dbReference type="EMBL" id="KAK4875078.1"/>
    </source>
</evidence>
<comment type="caution">
    <text evidence="1">The sequence shown here is derived from an EMBL/GenBank/DDBJ whole genome shotgun (WGS) entry which is preliminary data.</text>
</comment>
<evidence type="ECO:0000313" key="2">
    <source>
        <dbReference type="Proteomes" id="UP001353858"/>
    </source>
</evidence>
<reference evidence="2" key="1">
    <citation type="submission" date="2023-01" db="EMBL/GenBank/DDBJ databases">
        <title>Key to firefly adult light organ development and bioluminescence: homeobox transcription factors regulate luciferase expression and transportation to peroxisome.</title>
        <authorList>
            <person name="Fu X."/>
        </authorList>
    </citation>
    <scope>NUCLEOTIDE SEQUENCE [LARGE SCALE GENOMIC DNA]</scope>
</reference>
<dbReference type="SUPFAM" id="SSF53098">
    <property type="entry name" value="Ribonuclease H-like"/>
    <property type="match status" value="1"/>
</dbReference>
<dbReference type="InterPro" id="IPR012337">
    <property type="entry name" value="RNaseH-like_sf"/>
</dbReference>
<dbReference type="Proteomes" id="UP001353858">
    <property type="component" value="Unassembled WGS sequence"/>
</dbReference>
<dbReference type="EMBL" id="JARPUR010000005">
    <property type="protein sequence ID" value="KAK4875078.1"/>
    <property type="molecule type" value="Genomic_DNA"/>
</dbReference>
<sequence length="365" mass="41447">MKKKIVKQIQEVNGKISVLIDESSSLGSKSTLIVYLKCEFSKEHLPHYLLLDLVELQDQTSKTVADTLLNCLDKHMFHDEFLKENLVAFASDGASVMLDKKLGVSEILLKKYYNLIVWHCLNHRLELALCEAIDEVGSVNNFQIFMGKLHSLYSKSTKNQRELADCAHELGIEVNKIGKVLGTRWVASSFRAVTATWLSLAEFLMNLAIMYDILAELSMLSESLQNQNTTVVYANKLIKRSIRFFEAMKEKPGTKALEAKISVKEKKFGICKRFKLNVGQIKTSFRDYLKNNTKNPKTLIPLMNCTKVIPCSNAECERGFSPMNFITTPTRTRLTVSHVSGLLFVKMHGPNLRNWNPETYVQTEA</sequence>
<keyword evidence="2" id="KW-1185">Reference proteome</keyword>
<protein>
    <recommendedName>
        <fullName evidence="3">E3 SUMO-protein ligase KIAA1586-like</fullName>
    </recommendedName>
</protein>
<dbReference type="PANTHER" id="PTHR46880:SF5">
    <property type="entry name" value="DUF4371 DOMAIN-CONTAINING PROTEIN"/>
    <property type="match status" value="1"/>
</dbReference>
<organism evidence="1 2">
    <name type="scientific">Aquatica leii</name>
    <dbReference type="NCBI Taxonomy" id="1421715"/>
    <lineage>
        <taxon>Eukaryota</taxon>
        <taxon>Metazoa</taxon>
        <taxon>Ecdysozoa</taxon>
        <taxon>Arthropoda</taxon>
        <taxon>Hexapoda</taxon>
        <taxon>Insecta</taxon>
        <taxon>Pterygota</taxon>
        <taxon>Neoptera</taxon>
        <taxon>Endopterygota</taxon>
        <taxon>Coleoptera</taxon>
        <taxon>Polyphaga</taxon>
        <taxon>Elateriformia</taxon>
        <taxon>Elateroidea</taxon>
        <taxon>Lampyridae</taxon>
        <taxon>Luciolinae</taxon>
        <taxon>Aquatica</taxon>
    </lineage>
</organism>
<name>A0AAN7P470_9COLE</name>
<accession>A0AAN7P470</accession>
<evidence type="ECO:0008006" key="3">
    <source>
        <dbReference type="Google" id="ProtNLM"/>
    </source>
</evidence>
<gene>
    <name evidence="1" type="ORF">RN001_011500</name>
</gene>
<proteinExistence type="predicted"/>
<dbReference type="PANTHER" id="PTHR46880">
    <property type="entry name" value="RAS-ASSOCIATING DOMAIN-CONTAINING PROTEIN"/>
    <property type="match status" value="1"/>
</dbReference>